<dbReference type="InterPro" id="IPR011010">
    <property type="entry name" value="DNA_brk_join_enz"/>
</dbReference>
<dbReference type="PANTHER" id="PTHR30629:SF6">
    <property type="entry name" value="PROPHAGE INTEGRASE INTA-RELATED"/>
    <property type="match status" value="1"/>
</dbReference>
<sequence length="380" mass="42126">MARPRTPIGSYGEIHTAQVGSKWRARTRYRFSDGKSRQVERFDVSEAKAKAKLREALKGVEEGRGSELKPSTPLKLLANRFLEEKEGAGRSTGTLTTYRSAVKMHIIPKLGDLSAAEATPAQLQAFLSAVHKQHGHGAAKNCRSVLSGMLGMAVRNGAIPRNPVKELDLITRAGKRGSEAIPLDELPAFIAKVRADEVLVERDMVELVEFMLAVGWRIAEACALEWPSVDLEKGVARMEAIAVRVPKQGVVRQPFGKTSTAWRTTPLPADTLRMLKARKERVGELTPLVFPTPLLRQRDPSNAQRELRERREALGYPELTTHSFRKTVATALDAAGLSPRDIAEYLGHQNPSLTMDVYMSKQSGSRRAADLMQEHLERLR</sequence>
<name>A0A917IEH0_9MICO</name>
<keyword evidence="9" id="KW-1185">Reference proteome</keyword>
<dbReference type="GO" id="GO:0006310">
    <property type="term" value="P:DNA recombination"/>
    <property type="evidence" value="ECO:0007669"/>
    <property type="project" value="UniProtKB-KW"/>
</dbReference>
<feature type="domain" description="Tyr recombinase" evidence="6">
    <location>
        <begin position="176"/>
        <end position="372"/>
    </location>
</feature>
<dbReference type="Gene3D" id="1.10.150.130">
    <property type="match status" value="1"/>
</dbReference>
<dbReference type="InterPro" id="IPR013762">
    <property type="entry name" value="Integrase-like_cat_sf"/>
</dbReference>
<dbReference type="SUPFAM" id="SSF56349">
    <property type="entry name" value="DNA breaking-rejoining enzymes"/>
    <property type="match status" value="1"/>
</dbReference>
<dbReference type="InterPro" id="IPR050808">
    <property type="entry name" value="Phage_Integrase"/>
</dbReference>
<dbReference type="InterPro" id="IPR053876">
    <property type="entry name" value="Phage_int_M"/>
</dbReference>
<dbReference type="GO" id="GO:0015074">
    <property type="term" value="P:DNA integration"/>
    <property type="evidence" value="ECO:0007669"/>
    <property type="project" value="UniProtKB-KW"/>
</dbReference>
<dbReference type="Pfam" id="PF22022">
    <property type="entry name" value="Phage_int_M"/>
    <property type="match status" value="1"/>
</dbReference>
<dbReference type="RefSeq" id="WP_188756158.1">
    <property type="nucleotide sequence ID" value="NZ_BMJY01000008.1"/>
</dbReference>
<dbReference type="EMBL" id="BMJY01000008">
    <property type="protein sequence ID" value="GGH45014.1"/>
    <property type="molecule type" value="Genomic_DNA"/>
</dbReference>
<evidence type="ECO:0000313" key="9">
    <source>
        <dbReference type="Proteomes" id="UP000657592"/>
    </source>
</evidence>
<keyword evidence="3 5" id="KW-0238">DNA-binding</keyword>
<keyword evidence="4" id="KW-0233">DNA recombination</keyword>
<evidence type="ECO:0000256" key="2">
    <source>
        <dbReference type="ARBA" id="ARBA00022908"/>
    </source>
</evidence>
<feature type="domain" description="Core-binding (CB)" evidence="7">
    <location>
        <begin position="72"/>
        <end position="154"/>
    </location>
</feature>
<dbReference type="Proteomes" id="UP000657592">
    <property type="component" value="Unassembled WGS sequence"/>
</dbReference>
<dbReference type="AlphaFoldDB" id="A0A917IEH0"/>
<evidence type="ECO:0000256" key="4">
    <source>
        <dbReference type="ARBA" id="ARBA00023172"/>
    </source>
</evidence>
<reference evidence="8" key="2">
    <citation type="submission" date="2020-09" db="EMBL/GenBank/DDBJ databases">
        <authorList>
            <person name="Sun Q."/>
            <person name="Zhou Y."/>
        </authorList>
    </citation>
    <scope>NUCLEOTIDE SEQUENCE</scope>
    <source>
        <strain evidence="8">CGMCC 1.15794</strain>
    </source>
</reference>
<dbReference type="InterPro" id="IPR010998">
    <property type="entry name" value="Integrase_recombinase_N"/>
</dbReference>
<gene>
    <name evidence="8" type="ORF">GCM10010921_20110</name>
</gene>
<dbReference type="Gene3D" id="1.10.443.10">
    <property type="entry name" value="Intergrase catalytic core"/>
    <property type="match status" value="1"/>
</dbReference>
<dbReference type="Pfam" id="PF00589">
    <property type="entry name" value="Phage_integrase"/>
    <property type="match status" value="1"/>
</dbReference>
<dbReference type="InterPro" id="IPR002104">
    <property type="entry name" value="Integrase_catalytic"/>
</dbReference>
<protein>
    <submittedName>
        <fullName evidence="8">Phage integrase</fullName>
    </submittedName>
</protein>
<dbReference type="PROSITE" id="PS51900">
    <property type="entry name" value="CB"/>
    <property type="match status" value="1"/>
</dbReference>
<accession>A0A917IEH0</accession>
<keyword evidence="2" id="KW-0229">DNA integration</keyword>
<dbReference type="CDD" id="cd01189">
    <property type="entry name" value="INT_ICEBs1_C_like"/>
    <property type="match status" value="1"/>
</dbReference>
<dbReference type="PANTHER" id="PTHR30629">
    <property type="entry name" value="PROPHAGE INTEGRASE"/>
    <property type="match status" value="1"/>
</dbReference>
<dbReference type="PROSITE" id="PS51898">
    <property type="entry name" value="TYR_RECOMBINASE"/>
    <property type="match status" value="1"/>
</dbReference>
<organism evidence="8 9">
    <name type="scientific">Microbacterium album</name>
    <dbReference type="NCBI Taxonomy" id="2053191"/>
    <lineage>
        <taxon>Bacteria</taxon>
        <taxon>Bacillati</taxon>
        <taxon>Actinomycetota</taxon>
        <taxon>Actinomycetes</taxon>
        <taxon>Micrococcales</taxon>
        <taxon>Microbacteriaceae</taxon>
        <taxon>Microbacterium</taxon>
    </lineage>
</organism>
<evidence type="ECO:0000256" key="1">
    <source>
        <dbReference type="ARBA" id="ARBA00008857"/>
    </source>
</evidence>
<dbReference type="InterPro" id="IPR044068">
    <property type="entry name" value="CB"/>
</dbReference>
<evidence type="ECO:0000259" key="6">
    <source>
        <dbReference type="PROSITE" id="PS51898"/>
    </source>
</evidence>
<evidence type="ECO:0000256" key="3">
    <source>
        <dbReference type="ARBA" id="ARBA00023125"/>
    </source>
</evidence>
<dbReference type="GO" id="GO:0003677">
    <property type="term" value="F:DNA binding"/>
    <property type="evidence" value="ECO:0007669"/>
    <property type="project" value="UniProtKB-UniRule"/>
</dbReference>
<evidence type="ECO:0000256" key="5">
    <source>
        <dbReference type="PROSITE-ProRule" id="PRU01248"/>
    </source>
</evidence>
<evidence type="ECO:0000313" key="8">
    <source>
        <dbReference type="EMBL" id="GGH45014.1"/>
    </source>
</evidence>
<reference evidence="8" key="1">
    <citation type="journal article" date="2014" name="Int. J. Syst. Evol. Microbiol.">
        <title>Complete genome sequence of Corynebacterium casei LMG S-19264T (=DSM 44701T), isolated from a smear-ripened cheese.</title>
        <authorList>
            <consortium name="US DOE Joint Genome Institute (JGI-PGF)"/>
            <person name="Walter F."/>
            <person name="Albersmeier A."/>
            <person name="Kalinowski J."/>
            <person name="Ruckert C."/>
        </authorList>
    </citation>
    <scope>NUCLEOTIDE SEQUENCE</scope>
    <source>
        <strain evidence="8">CGMCC 1.15794</strain>
    </source>
</reference>
<proteinExistence type="inferred from homology"/>
<comment type="similarity">
    <text evidence="1">Belongs to the 'phage' integrase family.</text>
</comment>
<evidence type="ECO:0000259" key="7">
    <source>
        <dbReference type="PROSITE" id="PS51900"/>
    </source>
</evidence>
<comment type="caution">
    <text evidence="8">The sequence shown here is derived from an EMBL/GenBank/DDBJ whole genome shotgun (WGS) entry which is preliminary data.</text>
</comment>